<evidence type="ECO:0000259" key="1">
    <source>
        <dbReference type="Pfam" id="PF06527"/>
    </source>
</evidence>
<dbReference type="RefSeq" id="WP_098434237.1">
    <property type="nucleotide sequence ID" value="NZ_NTSO01000003.1"/>
</dbReference>
<organism evidence="2 3">
    <name type="scientific">Bacillus cereus</name>
    <dbReference type="NCBI Taxonomy" id="1396"/>
    <lineage>
        <taxon>Bacteria</taxon>
        <taxon>Bacillati</taxon>
        <taxon>Bacillota</taxon>
        <taxon>Bacilli</taxon>
        <taxon>Bacillales</taxon>
        <taxon>Bacillaceae</taxon>
        <taxon>Bacillus</taxon>
        <taxon>Bacillus cereus group</taxon>
    </lineage>
</organism>
<sequence length="301" mass="35274">MDISKKPTVSYFYPIKPINIGTPMVECLNSYLKRLADAHNVKLRTLVSHIIFLHPEKRNLLSKEPQQGSFINQTSYYSMAKSTSIIAESLELLTLQKGFKYMTMLTWKGVVYSQNLYNFHKKWCPHCLDEWKKVDEEIYEPFIWYFDCATVCLKHKRKLEALCPNPKCRREQVAIRQSRGHCYACGNWLGQREYDFSEKQYEITQRDEWINKSIGELLQVAPYIVPPTIEEISLMLEQYVTVLFQSDHRQFCKAAGIHPMTLKAIMLRKQRISLQALLSLSLYTKIPLLKLLNLSYKSSNE</sequence>
<dbReference type="InterPro" id="IPR009492">
    <property type="entry name" value="TniQ"/>
</dbReference>
<accession>A0A9X6W241</accession>
<reference evidence="2 3" key="1">
    <citation type="submission" date="2017-09" db="EMBL/GenBank/DDBJ databases">
        <title>Large-scale bioinformatics analysis of Bacillus genomes uncovers conserved roles of natural products in bacterial physiology.</title>
        <authorList>
            <consortium name="Agbiome Team Llc"/>
            <person name="Bleich R.M."/>
            <person name="Kirk G.J."/>
            <person name="Santa Maria K.C."/>
            <person name="Allen S.E."/>
            <person name="Farag S."/>
            <person name="Shank E.A."/>
            <person name="Bowers A."/>
        </authorList>
    </citation>
    <scope>NUCLEOTIDE SEQUENCE [LARGE SCALE GENOMIC DNA]</scope>
    <source>
        <strain evidence="2 3">AFS020204</strain>
    </source>
</reference>
<protein>
    <recommendedName>
        <fullName evidence="1">TniQ domain-containing protein</fullName>
    </recommendedName>
</protein>
<gene>
    <name evidence="2" type="ORF">CN357_06160</name>
</gene>
<name>A0A9X6W241_BACCE</name>
<dbReference type="Proteomes" id="UP000220210">
    <property type="component" value="Unassembled WGS sequence"/>
</dbReference>
<evidence type="ECO:0000313" key="2">
    <source>
        <dbReference type="EMBL" id="PFF51392.1"/>
    </source>
</evidence>
<dbReference type="EMBL" id="NTSO01000003">
    <property type="protein sequence ID" value="PFF51392.1"/>
    <property type="molecule type" value="Genomic_DNA"/>
</dbReference>
<dbReference type="Pfam" id="PF06527">
    <property type="entry name" value="TniQ"/>
    <property type="match status" value="1"/>
</dbReference>
<proteinExistence type="predicted"/>
<comment type="caution">
    <text evidence="2">The sequence shown here is derived from an EMBL/GenBank/DDBJ whole genome shotgun (WGS) entry which is preliminary data.</text>
</comment>
<evidence type="ECO:0000313" key="3">
    <source>
        <dbReference type="Proteomes" id="UP000220210"/>
    </source>
</evidence>
<feature type="domain" description="TniQ" evidence="1">
    <location>
        <begin position="17"/>
        <end position="159"/>
    </location>
</feature>
<dbReference type="AlphaFoldDB" id="A0A9X6W241"/>